<evidence type="ECO:0000256" key="1">
    <source>
        <dbReference type="ARBA" id="ARBA00004123"/>
    </source>
</evidence>
<feature type="compositionally biased region" description="Gly residues" evidence="10">
    <location>
        <begin position="206"/>
        <end position="215"/>
    </location>
</feature>
<dbReference type="Proteomes" id="UP000004995">
    <property type="component" value="Unassembled WGS sequence"/>
</dbReference>
<dbReference type="SUPFAM" id="SSF57667">
    <property type="entry name" value="beta-beta-alpha zinc fingers"/>
    <property type="match status" value="2"/>
</dbReference>
<evidence type="ECO:0000256" key="4">
    <source>
        <dbReference type="ARBA" id="ARBA00022771"/>
    </source>
</evidence>
<dbReference type="GO" id="GO:0008270">
    <property type="term" value="F:zinc ion binding"/>
    <property type="evidence" value="ECO:0007669"/>
    <property type="project" value="UniProtKB-KW"/>
</dbReference>
<evidence type="ECO:0000256" key="3">
    <source>
        <dbReference type="ARBA" id="ARBA00022737"/>
    </source>
</evidence>
<feature type="compositionally biased region" description="Pro residues" evidence="10">
    <location>
        <begin position="255"/>
        <end position="273"/>
    </location>
</feature>
<dbReference type="Gramene" id="KQL06158">
    <property type="protein sequence ID" value="KQL06158"/>
    <property type="gene ID" value="SETIT_003982mg"/>
</dbReference>
<evidence type="ECO:0000313" key="12">
    <source>
        <dbReference type="EnsemblPlants" id="KQL06158"/>
    </source>
</evidence>
<keyword evidence="6" id="KW-0805">Transcription regulation</keyword>
<keyword evidence="4 9" id="KW-0863">Zinc-finger</keyword>
<keyword evidence="2" id="KW-0479">Metal-binding</keyword>
<reference evidence="12" key="2">
    <citation type="submission" date="2018-08" db="UniProtKB">
        <authorList>
            <consortium name="EnsemblPlants"/>
        </authorList>
    </citation>
    <scope>IDENTIFICATION</scope>
    <source>
        <strain evidence="12">Yugu1</strain>
    </source>
</reference>
<dbReference type="PROSITE" id="PS50157">
    <property type="entry name" value="ZINC_FINGER_C2H2_2"/>
    <property type="match status" value="3"/>
</dbReference>
<keyword evidence="5" id="KW-0862">Zinc</keyword>
<feature type="region of interest" description="Disordered" evidence="10">
    <location>
        <begin position="1"/>
        <end position="20"/>
    </location>
</feature>
<evidence type="ECO:0000256" key="6">
    <source>
        <dbReference type="ARBA" id="ARBA00023015"/>
    </source>
</evidence>
<keyword evidence="8" id="KW-0539">Nucleus</keyword>
<dbReference type="InterPro" id="IPR036236">
    <property type="entry name" value="Znf_C2H2_sf"/>
</dbReference>
<evidence type="ECO:0000256" key="9">
    <source>
        <dbReference type="PROSITE-ProRule" id="PRU00042"/>
    </source>
</evidence>
<feature type="region of interest" description="Disordered" evidence="10">
    <location>
        <begin position="137"/>
        <end position="157"/>
    </location>
</feature>
<evidence type="ECO:0000256" key="10">
    <source>
        <dbReference type="SAM" id="MobiDB-lite"/>
    </source>
</evidence>
<sequence>DSATVSTTAVARDPGPAAASSYRIGSYLSRNPCGRRFPQVTARNKSHLIPNSGPEHEQRAAARAPAMAGSPEDRWRIRRRRLADLYGDGPEEGEVVPAGYHSDADTEEYYNTNRGCSSDSVPADYRGASTFPAAAHNYGSASTSSASANNNGGGASSSPAAQVLACPFCGKEFRNHKAVCGHMKVHREQGIGKANKGIKRNAAAVGGWGGTGKRGCSGSRGRAAPPIDEPDQSMAVVVAEAKIVFNPMPLAFAAPNPPPAPTATETPNPPPAPTATETPNQSTPMASPTPKMSSSSVPAASVMTNDPVESSSAPPMRDDAMETVVAGAANPPTEAVVHLHDAPPPPPPAAGEQAHEQPVAPPPGGRQNPKGYTCKRCGMWFRTHQGLGGHVVGHKNREIAVALHGGAVRNGRDAKPGKAHVCKVCGREFPGGLQLGGHMRKHWTGSPFNKKKPRLVAPPLRLALSIKADEASPAPRPAVAGRVLLFGIDIGAGVKTPAAQECSPAPEASASASGEQ</sequence>
<organism evidence="12 13">
    <name type="scientific">Setaria italica</name>
    <name type="common">Foxtail millet</name>
    <name type="synonym">Panicum italicum</name>
    <dbReference type="NCBI Taxonomy" id="4555"/>
    <lineage>
        <taxon>Eukaryota</taxon>
        <taxon>Viridiplantae</taxon>
        <taxon>Streptophyta</taxon>
        <taxon>Embryophyta</taxon>
        <taxon>Tracheophyta</taxon>
        <taxon>Spermatophyta</taxon>
        <taxon>Magnoliopsida</taxon>
        <taxon>Liliopsida</taxon>
        <taxon>Poales</taxon>
        <taxon>Poaceae</taxon>
        <taxon>PACMAD clade</taxon>
        <taxon>Panicoideae</taxon>
        <taxon>Panicodae</taxon>
        <taxon>Paniceae</taxon>
        <taxon>Cenchrinae</taxon>
        <taxon>Setaria</taxon>
    </lineage>
</organism>
<keyword evidence="7" id="KW-0804">Transcription</keyword>
<dbReference type="eggNOG" id="KOG1721">
    <property type="taxonomic scope" value="Eukaryota"/>
</dbReference>
<dbReference type="OMA" id="NPKGYTC"/>
<feature type="domain" description="C2H2-type" evidence="11">
    <location>
        <begin position="420"/>
        <end position="447"/>
    </location>
</feature>
<feature type="region of interest" description="Disordered" evidence="10">
    <location>
        <begin position="497"/>
        <end position="516"/>
    </location>
</feature>
<feature type="region of interest" description="Disordered" evidence="10">
    <location>
        <begin position="255"/>
        <end position="316"/>
    </location>
</feature>
<dbReference type="EMBL" id="AGNK02003225">
    <property type="status" value="NOT_ANNOTATED_CDS"/>
    <property type="molecule type" value="Genomic_DNA"/>
</dbReference>
<dbReference type="InterPro" id="IPR013087">
    <property type="entry name" value="Znf_C2H2_type"/>
</dbReference>
<keyword evidence="13" id="KW-1185">Reference proteome</keyword>
<evidence type="ECO:0000256" key="7">
    <source>
        <dbReference type="ARBA" id="ARBA00023163"/>
    </source>
</evidence>
<feature type="compositionally biased region" description="Low complexity" evidence="10">
    <location>
        <begin position="290"/>
        <end position="303"/>
    </location>
</feature>
<dbReference type="Gene3D" id="3.30.160.60">
    <property type="entry name" value="Classic Zinc Finger"/>
    <property type="match status" value="1"/>
</dbReference>
<evidence type="ECO:0000256" key="2">
    <source>
        <dbReference type="ARBA" id="ARBA00022723"/>
    </source>
</evidence>
<dbReference type="EnsemblPlants" id="KQL06158">
    <property type="protein sequence ID" value="KQL06158"/>
    <property type="gene ID" value="SETIT_003982mg"/>
</dbReference>
<comment type="subcellular location">
    <subcellularLocation>
        <location evidence="1">Nucleus</location>
    </subcellularLocation>
</comment>
<proteinExistence type="predicted"/>
<dbReference type="PROSITE" id="PS00028">
    <property type="entry name" value="ZINC_FINGER_C2H2_1"/>
    <property type="match status" value="3"/>
</dbReference>
<dbReference type="AlphaFoldDB" id="K3XQ02"/>
<dbReference type="PANTHER" id="PTHR26374">
    <property type="entry name" value="ZINC FINGER PROTEIN ZAT5"/>
    <property type="match status" value="1"/>
</dbReference>
<dbReference type="PANTHER" id="PTHR26374:SF378">
    <property type="entry name" value="C2H2-TYPE ZINC FINGER FAMILY PROTEIN"/>
    <property type="match status" value="1"/>
</dbReference>
<protein>
    <recommendedName>
        <fullName evidence="11">C2H2-type domain-containing protein</fullName>
    </recommendedName>
</protein>
<feature type="region of interest" description="Disordered" evidence="10">
    <location>
        <begin position="35"/>
        <end position="56"/>
    </location>
</feature>
<feature type="region of interest" description="Disordered" evidence="10">
    <location>
        <begin position="203"/>
        <end position="228"/>
    </location>
</feature>
<evidence type="ECO:0000256" key="8">
    <source>
        <dbReference type="ARBA" id="ARBA00023242"/>
    </source>
</evidence>
<evidence type="ECO:0000256" key="5">
    <source>
        <dbReference type="ARBA" id="ARBA00022833"/>
    </source>
</evidence>
<dbReference type="STRING" id="4555.K3XQ02"/>
<dbReference type="HOGENOM" id="CLU_563113_0_0_1"/>
<reference evidence="13" key="1">
    <citation type="journal article" date="2012" name="Nat. Biotechnol.">
        <title>Reference genome sequence of the model plant Setaria.</title>
        <authorList>
            <person name="Bennetzen J.L."/>
            <person name="Schmutz J."/>
            <person name="Wang H."/>
            <person name="Percifield R."/>
            <person name="Hawkins J."/>
            <person name="Pontaroli A.C."/>
            <person name="Estep M."/>
            <person name="Feng L."/>
            <person name="Vaughn J.N."/>
            <person name="Grimwood J."/>
            <person name="Jenkins J."/>
            <person name="Barry K."/>
            <person name="Lindquist E."/>
            <person name="Hellsten U."/>
            <person name="Deshpande S."/>
            <person name="Wang X."/>
            <person name="Wu X."/>
            <person name="Mitros T."/>
            <person name="Triplett J."/>
            <person name="Yang X."/>
            <person name="Ye C.Y."/>
            <person name="Mauro-Herrera M."/>
            <person name="Wang L."/>
            <person name="Li P."/>
            <person name="Sharma M."/>
            <person name="Sharma R."/>
            <person name="Ronald P.C."/>
            <person name="Panaud O."/>
            <person name="Kellogg E.A."/>
            <person name="Brutnell T.P."/>
            <person name="Doust A.N."/>
            <person name="Tuskan G.A."/>
            <person name="Rokhsar D."/>
            <person name="Devos K.M."/>
        </authorList>
    </citation>
    <scope>NUCLEOTIDE SEQUENCE [LARGE SCALE GENOMIC DNA]</scope>
    <source>
        <strain evidence="13">cv. Yugu1</strain>
    </source>
</reference>
<feature type="domain" description="C2H2-type" evidence="11">
    <location>
        <begin position="164"/>
        <end position="191"/>
    </location>
</feature>
<name>K3XQ02_SETIT</name>
<dbReference type="SMART" id="SM00355">
    <property type="entry name" value="ZnF_C2H2"/>
    <property type="match status" value="3"/>
</dbReference>
<feature type="domain" description="C2H2-type" evidence="11">
    <location>
        <begin position="372"/>
        <end position="399"/>
    </location>
</feature>
<dbReference type="GO" id="GO:0005634">
    <property type="term" value="C:nucleus"/>
    <property type="evidence" value="ECO:0007669"/>
    <property type="project" value="UniProtKB-SubCell"/>
</dbReference>
<feature type="region of interest" description="Disordered" evidence="10">
    <location>
        <begin position="338"/>
        <end position="370"/>
    </location>
</feature>
<keyword evidence="3" id="KW-0677">Repeat</keyword>
<evidence type="ECO:0000313" key="13">
    <source>
        <dbReference type="Proteomes" id="UP000004995"/>
    </source>
</evidence>
<dbReference type="InParanoid" id="K3XQ02"/>
<accession>K3XQ02</accession>
<dbReference type="Pfam" id="PF13912">
    <property type="entry name" value="zf-C2H2_6"/>
    <property type="match status" value="1"/>
</dbReference>
<evidence type="ECO:0000259" key="11">
    <source>
        <dbReference type="PROSITE" id="PS50157"/>
    </source>
</evidence>